<accession>A0A834A9F6</accession>
<keyword evidence="4" id="KW-0677">Repeat</keyword>
<keyword evidence="6 9" id="KW-0802">TPR repeat</keyword>
<keyword evidence="3" id="KW-0597">Phosphoprotein</keyword>
<dbReference type="SUPFAM" id="SSF48452">
    <property type="entry name" value="TPR-like"/>
    <property type="match status" value="1"/>
</dbReference>
<dbReference type="GO" id="GO:0007288">
    <property type="term" value="P:sperm axoneme assembly"/>
    <property type="evidence" value="ECO:0007669"/>
    <property type="project" value="TreeGrafter"/>
</dbReference>
<evidence type="ECO:0000256" key="6">
    <source>
        <dbReference type="ARBA" id="ARBA00022803"/>
    </source>
</evidence>
<comment type="caution">
    <text evidence="10">The sequence shown here is derived from an EMBL/GenBank/DDBJ whole genome shotgun (WGS) entry which is preliminary data.</text>
</comment>
<dbReference type="Gene3D" id="1.25.10.10">
    <property type="entry name" value="Leucine-rich Repeat Variant"/>
    <property type="match status" value="1"/>
</dbReference>
<evidence type="ECO:0000256" key="7">
    <source>
        <dbReference type="ARBA" id="ARBA00060127"/>
    </source>
</evidence>
<dbReference type="InterPro" id="IPR011990">
    <property type="entry name" value="TPR-like_helical_dom_sf"/>
</dbReference>
<evidence type="ECO:0000256" key="1">
    <source>
        <dbReference type="ARBA" id="ARBA00004496"/>
    </source>
</evidence>
<dbReference type="AlphaFoldDB" id="A0A834A9F6"/>
<dbReference type="InterPro" id="IPR013105">
    <property type="entry name" value="TPR_2"/>
</dbReference>
<evidence type="ECO:0000313" key="11">
    <source>
        <dbReference type="Proteomes" id="UP000664940"/>
    </source>
</evidence>
<keyword evidence="2" id="KW-0963">Cytoplasm</keyword>
<dbReference type="PANTHER" id="PTHR46540:SF1">
    <property type="entry name" value="TETRATRICOPEPTIDE REPEAT PROTEIN 12"/>
    <property type="match status" value="1"/>
</dbReference>
<organism evidence="10 11">
    <name type="scientific">Phyllostomus discolor</name>
    <name type="common">pale spear-nosed bat</name>
    <dbReference type="NCBI Taxonomy" id="89673"/>
    <lineage>
        <taxon>Eukaryota</taxon>
        <taxon>Metazoa</taxon>
        <taxon>Chordata</taxon>
        <taxon>Craniata</taxon>
        <taxon>Vertebrata</taxon>
        <taxon>Euteleostomi</taxon>
        <taxon>Mammalia</taxon>
        <taxon>Eutheria</taxon>
        <taxon>Laurasiatheria</taxon>
        <taxon>Chiroptera</taxon>
        <taxon>Yangochiroptera</taxon>
        <taxon>Phyllostomidae</taxon>
        <taxon>Phyllostominae</taxon>
        <taxon>Phyllostomus</taxon>
    </lineage>
</organism>
<dbReference type="Gene3D" id="1.25.40.10">
    <property type="entry name" value="Tetratricopeptide repeat domain"/>
    <property type="match status" value="1"/>
</dbReference>
<dbReference type="EMBL" id="JABVXQ010000006">
    <property type="protein sequence ID" value="KAF6106889.1"/>
    <property type="molecule type" value="Genomic_DNA"/>
</dbReference>
<dbReference type="InterPro" id="IPR011989">
    <property type="entry name" value="ARM-like"/>
</dbReference>
<comment type="function">
    <text evidence="7">Cytoplasmic protein that plays a role in the proper assembly of dynein arm complexes in motile cilia in both respiratory cells and sperm flagella.</text>
</comment>
<dbReference type="Pfam" id="PF00515">
    <property type="entry name" value="TPR_1"/>
    <property type="match status" value="1"/>
</dbReference>
<reference evidence="10 11" key="1">
    <citation type="journal article" date="2020" name="Nature">
        <title>Six reference-quality genomes reveal evolution of bat adaptations.</title>
        <authorList>
            <person name="Jebb D."/>
            <person name="Huang Z."/>
            <person name="Pippel M."/>
            <person name="Hughes G.M."/>
            <person name="Lavrichenko K."/>
            <person name="Devanna P."/>
            <person name="Winkler S."/>
            <person name="Jermiin L.S."/>
            <person name="Skirmuntt E.C."/>
            <person name="Katzourakis A."/>
            <person name="Burkitt-Gray L."/>
            <person name="Ray D.A."/>
            <person name="Sullivan K.A.M."/>
            <person name="Roscito J.G."/>
            <person name="Kirilenko B.M."/>
            <person name="Davalos L.M."/>
            <person name="Corthals A.P."/>
            <person name="Power M.L."/>
            <person name="Jones G."/>
            <person name="Ransome R.D."/>
            <person name="Dechmann D.K.N."/>
            <person name="Locatelli A.G."/>
            <person name="Puechmaille S.J."/>
            <person name="Fedrigo O."/>
            <person name="Jarvis E.D."/>
            <person name="Hiller M."/>
            <person name="Vernes S.C."/>
            <person name="Myers E.W."/>
            <person name="Teeling E.C."/>
        </authorList>
    </citation>
    <scope>NUCLEOTIDE SEQUENCE [LARGE SCALE GENOMIC DNA]</scope>
    <source>
        <strain evidence="10">Bat1K_MPI-CBG_1</strain>
    </source>
</reference>
<dbReference type="PROSITE" id="PS50005">
    <property type="entry name" value="TPR"/>
    <property type="match status" value="1"/>
</dbReference>
<dbReference type="InterPro" id="IPR016024">
    <property type="entry name" value="ARM-type_fold"/>
</dbReference>
<protein>
    <recommendedName>
        <fullName evidence="8">Tetratricopeptide repeat protein 12</fullName>
    </recommendedName>
</protein>
<sequence length="674" mass="74833">MADNQEKDLQKFLKNVDEITSLIQEMNSDDPVVQEKAILKTEKRLLLTEEDQEEDGCRTTLNKTMISPPQAPVKNADEINSEAFLASMEKDAKERAKRRRENRVLADALKEKGNEAFVRGDYETAILCYSEGLEKLKDMKVLYTNRAQAYIKLGDYQKAVVDCDWALKCDEKCTKAYFHMGKAHLALKNYSVSRECFQKMLEINPQLQTQVKGYLNQVDLREKADLQEKEAHKLLDAGKNTAVTTKNLLETLSKPDQNALFYAGGIEILTEMMKDCTERTLFRTHNGFSIISGNEVIKRCFSTAGKDTVEETVCVSVLRLWQAVCSGNEENQRLLVTRPDSGRLLPSLLASGVLTIQEQSLALLLQLAQTENGRSLIISHLDLTRFQVWFQANLPDVLPALTGVLKRDPTVTNTSALSQCIAIMGNLSAEAAARRQMSASEEFGDACLGLMARCEEDVDLFRDIMYMLLGLLMNLCLQSPLVSEVWATEVSRRCMSLLNSQDGGILTRAAGVLSRTLSSSLKIVEEALRAGVVKKMIKFLRAGGQTASRYAVKTLAICTNSYHEAREEVIRLDKKFSVLMTLLSSEDEVLVGNAALCLGNCMEVPQVASTLLKTDIVQVLLKLAGGDAQKTAVQLNAGIALGKLCTAEPRFAVQLRELHGMEILNSTVKHIKDS</sequence>
<dbReference type="SUPFAM" id="SSF48371">
    <property type="entry name" value="ARM repeat"/>
    <property type="match status" value="1"/>
</dbReference>
<evidence type="ECO:0000256" key="8">
    <source>
        <dbReference type="ARBA" id="ARBA00073938"/>
    </source>
</evidence>
<evidence type="ECO:0000256" key="2">
    <source>
        <dbReference type="ARBA" id="ARBA00022490"/>
    </source>
</evidence>
<dbReference type="Pfam" id="PF07719">
    <property type="entry name" value="TPR_2"/>
    <property type="match status" value="1"/>
</dbReference>
<evidence type="ECO:0000256" key="9">
    <source>
        <dbReference type="PROSITE-ProRule" id="PRU00339"/>
    </source>
</evidence>
<keyword evidence="5" id="KW-0970">Cilium biogenesis/degradation</keyword>
<evidence type="ECO:0000256" key="3">
    <source>
        <dbReference type="ARBA" id="ARBA00022553"/>
    </source>
</evidence>
<gene>
    <name evidence="10" type="ORF">HJG60_019690</name>
</gene>
<comment type="subcellular location">
    <subcellularLocation>
        <location evidence="1">Cytoplasm</location>
    </subcellularLocation>
</comment>
<evidence type="ECO:0000256" key="5">
    <source>
        <dbReference type="ARBA" id="ARBA00022794"/>
    </source>
</evidence>
<dbReference type="GO" id="GO:0070286">
    <property type="term" value="P:axonemal dynein complex assembly"/>
    <property type="evidence" value="ECO:0007669"/>
    <property type="project" value="TreeGrafter"/>
</dbReference>
<dbReference type="Proteomes" id="UP000664940">
    <property type="component" value="Unassembled WGS sequence"/>
</dbReference>
<dbReference type="PANTHER" id="PTHR46540">
    <property type="entry name" value="TETRATRICOPEPTIDE REPEAT PROTEIN 12"/>
    <property type="match status" value="1"/>
</dbReference>
<dbReference type="InterPro" id="IPR019734">
    <property type="entry name" value="TPR_rpt"/>
</dbReference>
<evidence type="ECO:0000313" key="10">
    <source>
        <dbReference type="EMBL" id="KAF6106889.1"/>
    </source>
</evidence>
<proteinExistence type="predicted"/>
<evidence type="ECO:0000256" key="4">
    <source>
        <dbReference type="ARBA" id="ARBA00022737"/>
    </source>
</evidence>
<dbReference type="GO" id="GO:0005737">
    <property type="term" value="C:cytoplasm"/>
    <property type="evidence" value="ECO:0007669"/>
    <property type="project" value="UniProtKB-SubCell"/>
</dbReference>
<name>A0A834A9F6_9CHIR</name>
<feature type="repeat" description="TPR" evidence="9">
    <location>
        <begin position="174"/>
        <end position="207"/>
    </location>
</feature>
<dbReference type="GO" id="GO:0005813">
    <property type="term" value="C:centrosome"/>
    <property type="evidence" value="ECO:0007669"/>
    <property type="project" value="TreeGrafter"/>
</dbReference>
<dbReference type="SMART" id="SM00028">
    <property type="entry name" value="TPR"/>
    <property type="match status" value="3"/>
</dbReference>
<dbReference type="FunFam" id="1.25.40.10:FF:000391">
    <property type="entry name" value="Tetratricopeptide repeat domain 12"/>
    <property type="match status" value="1"/>
</dbReference>
<dbReference type="InterPro" id="IPR043195">
    <property type="entry name" value="TTC12"/>
</dbReference>